<dbReference type="EMBL" id="JAEINI020000002">
    <property type="protein sequence ID" value="MCB5226223.1"/>
    <property type="molecule type" value="Genomic_DNA"/>
</dbReference>
<gene>
    <name evidence="1" type="ORF">JAO78_005275</name>
</gene>
<protein>
    <submittedName>
        <fullName evidence="1">Uncharacterized protein</fullName>
    </submittedName>
</protein>
<comment type="caution">
    <text evidence="1">The sequence shown here is derived from an EMBL/GenBank/DDBJ whole genome shotgun (WGS) entry which is preliminary data.</text>
</comment>
<keyword evidence="2" id="KW-1185">Reference proteome</keyword>
<evidence type="ECO:0000313" key="1">
    <source>
        <dbReference type="EMBL" id="MCB5226223.1"/>
    </source>
</evidence>
<proteinExistence type="predicted"/>
<dbReference type="Proteomes" id="UP000633814">
    <property type="component" value="Unassembled WGS sequence"/>
</dbReference>
<sequence length="70" mass="7934">MANKDEYQRRLRAAMAELTAAHVALLQVDGDKAKFTFADVMADKLLDIDHSLQHYHNVVDQISLDTEVHV</sequence>
<name>A0ABS8C1P6_9ALTE</name>
<accession>A0ABS8C1P6</accession>
<dbReference type="RefSeq" id="WP_226750309.1">
    <property type="nucleotide sequence ID" value="NZ_JAEINI020000002.1"/>
</dbReference>
<evidence type="ECO:0000313" key="2">
    <source>
        <dbReference type="Proteomes" id="UP000633814"/>
    </source>
</evidence>
<organism evidence="1 2">
    <name type="scientific">Alishewanella maricola</name>
    <dbReference type="NCBI Taxonomy" id="2795740"/>
    <lineage>
        <taxon>Bacteria</taxon>
        <taxon>Pseudomonadati</taxon>
        <taxon>Pseudomonadota</taxon>
        <taxon>Gammaproteobacteria</taxon>
        <taxon>Alteromonadales</taxon>
        <taxon>Alteromonadaceae</taxon>
        <taxon>Alishewanella</taxon>
    </lineage>
</organism>
<reference evidence="1 2" key="1">
    <citation type="submission" date="2021-10" db="EMBL/GenBank/DDBJ databases">
        <title>Alishewanella koreense sp. nov. isolated from seawater of southwestern coast in South Korea and the proposal for the reclassification of Rheinheimera perlucida and Rheinheimera tuosuensis as Arsukibacterium perlucida and Arsukibacterium tuosuensis.</title>
        <authorList>
            <person name="Kim K.H."/>
            <person name="Ruan W."/>
            <person name="Kim K.R."/>
            <person name="Baek J.H."/>
            <person name="Jeon C.O."/>
        </authorList>
    </citation>
    <scope>NUCLEOTIDE SEQUENCE [LARGE SCALE GENOMIC DNA]</scope>
    <source>
        <strain evidence="1 2">16-MA</strain>
    </source>
</reference>